<dbReference type="Gene3D" id="3.90.1720.10">
    <property type="entry name" value="endopeptidase domain like (from Nostoc punctiforme)"/>
    <property type="match status" value="1"/>
</dbReference>
<evidence type="ECO:0000256" key="3">
    <source>
        <dbReference type="ARBA" id="ARBA00022801"/>
    </source>
</evidence>
<keyword evidence="3 8" id="KW-0378">Hydrolase</keyword>
<keyword evidence="4" id="KW-0788">Thiol protease</keyword>
<name>A0ABT9NFK9_9ACTO</name>
<dbReference type="GO" id="GO:0016787">
    <property type="term" value="F:hydrolase activity"/>
    <property type="evidence" value="ECO:0007669"/>
    <property type="project" value="UniProtKB-KW"/>
</dbReference>
<comment type="similarity">
    <text evidence="1">Belongs to the peptidase C40 family.</text>
</comment>
<evidence type="ECO:0000256" key="2">
    <source>
        <dbReference type="ARBA" id="ARBA00022670"/>
    </source>
</evidence>
<dbReference type="Pfam" id="PF00877">
    <property type="entry name" value="NLPC_P60"/>
    <property type="match status" value="1"/>
</dbReference>
<feature type="chain" id="PRO_5046391602" evidence="6">
    <location>
        <begin position="42"/>
        <end position="252"/>
    </location>
</feature>
<dbReference type="InterPro" id="IPR000064">
    <property type="entry name" value="NLP_P60_dom"/>
</dbReference>
<dbReference type="InterPro" id="IPR051202">
    <property type="entry name" value="Peptidase_C40"/>
</dbReference>
<comment type="caution">
    <text evidence="8">The sequence shown here is derived from an EMBL/GenBank/DDBJ whole genome shotgun (WGS) entry which is preliminary data.</text>
</comment>
<dbReference type="SUPFAM" id="SSF54001">
    <property type="entry name" value="Cysteine proteinases"/>
    <property type="match status" value="1"/>
</dbReference>
<evidence type="ECO:0000256" key="5">
    <source>
        <dbReference type="SAM" id="MobiDB-lite"/>
    </source>
</evidence>
<dbReference type="RefSeq" id="WP_307682412.1">
    <property type="nucleotide sequence ID" value="NZ_JAUSQX010000001.1"/>
</dbReference>
<dbReference type="Proteomes" id="UP001243212">
    <property type="component" value="Unassembled WGS sequence"/>
</dbReference>
<evidence type="ECO:0000259" key="7">
    <source>
        <dbReference type="PROSITE" id="PS51935"/>
    </source>
</evidence>
<reference evidence="8 9" key="1">
    <citation type="submission" date="2023-07" db="EMBL/GenBank/DDBJ databases">
        <title>Sequencing the genomes of 1000 actinobacteria strains.</title>
        <authorList>
            <person name="Klenk H.-P."/>
        </authorList>
    </citation>
    <scope>NUCLEOTIDE SEQUENCE [LARGE SCALE GENOMIC DNA]</scope>
    <source>
        <strain evidence="8 9">DSM 17163</strain>
    </source>
</reference>
<sequence length="252" mass="25742">MAGRHEMVKPRETFSKSTMTTAATASAAGMLMGIGAPIAFASPTEDQVEVEKVAAALESPAVETNEVASIELNTVSGGDWEMKQVVIEAEAPVAEQVVQQETAAQNGGYGQQAQGGASSDQGDAPAPAPAQQAPAASYSGSGSAVAGTALAYAGAPYRWGGTTPAGWDCIGFVRYVYAQHGVHIGGYTSSVLSVGRQVPYSQVQPGDILYWPGHVGISVGGGQHIGAWNPSMGTQVGSDYVIGTPVVIRVFG</sequence>
<dbReference type="PANTHER" id="PTHR47053">
    <property type="entry name" value="MUREIN DD-ENDOPEPTIDASE MEPH-RELATED"/>
    <property type="match status" value="1"/>
</dbReference>
<accession>A0ABT9NFK9</accession>
<evidence type="ECO:0000256" key="4">
    <source>
        <dbReference type="ARBA" id="ARBA00022807"/>
    </source>
</evidence>
<evidence type="ECO:0000256" key="1">
    <source>
        <dbReference type="ARBA" id="ARBA00007074"/>
    </source>
</evidence>
<evidence type="ECO:0000313" key="9">
    <source>
        <dbReference type="Proteomes" id="UP001243212"/>
    </source>
</evidence>
<dbReference type="PANTHER" id="PTHR47053:SF1">
    <property type="entry name" value="MUREIN DD-ENDOPEPTIDASE MEPH-RELATED"/>
    <property type="match status" value="1"/>
</dbReference>
<keyword evidence="2" id="KW-0645">Protease</keyword>
<keyword evidence="9" id="KW-1185">Reference proteome</keyword>
<evidence type="ECO:0000256" key="6">
    <source>
        <dbReference type="SAM" id="SignalP"/>
    </source>
</evidence>
<feature type="domain" description="NlpC/P60" evidence="7">
    <location>
        <begin position="139"/>
        <end position="252"/>
    </location>
</feature>
<evidence type="ECO:0000313" key="8">
    <source>
        <dbReference type="EMBL" id="MDP9806177.1"/>
    </source>
</evidence>
<proteinExistence type="inferred from homology"/>
<gene>
    <name evidence="8" type="ORF">J2S70_000759</name>
</gene>
<dbReference type="EMBL" id="JAUSQX010000001">
    <property type="protein sequence ID" value="MDP9806177.1"/>
    <property type="molecule type" value="Genomic_DNA"/>
</dbReference>
<keyword evidence="6" id="KW-0732">Signal</keyword>
<feature type="signal peptide" evidence="6">
    <location>
        <begin position="1"/>
        <end position="41"/>
    </location>
</feature>
<dbReference type="PROSITE" id="PS51935">
    <property type="entry name" value="NLPC_P60"/>
    <property type="match status" value="1"/>
</dbReference>
<feature type="region of interest" description="Disordered" evidence="5">
    <location>
        <begin position="102"/>
        <end position="138"/>
    </location>
</feature>
<dbReference type="InterPro" id="IPR038765">
    <property type="entry name" value="Papain-like_cys_pep_sf"/>
</dbReference>
<organism evidence="8 9">
    <name type="scientific">Trueperella bonasi</name>
    <dbReference type="NCBI Taxonomy" id="312286"/>
    <lineage>
        <taxon>Bacteria</taxon>
        <taxon>Bacillati</taxon>
        <taxon>Actinomycetota</taxon>
        <taxon>Actinomycetes</taxon>
        <taxon>Actinomycetales</taxon>
        <taxon>Actinomycetaceae</taxon>
        <taxon>Trueperella</taxon>
    </lineage>
</organism>
<protein>
    <submittedName>
        <fullName evidence="8">Cell wall-associated NlpC family hydrolase</fullName>
    </submittedName>
</protein>